<proteinExistence type="predicted"/>
<dbReference type="Proteomes" id="UP001184230">
    <property type="component" value="Unassembled WGS sequence"/>
</dbReference>
<feature type="compositionally biased region" description="Basic and acidic residues" evidence="1">
    <location>
        <begin position="257"/>
        <end position="266"/>
    </location>
</feature>
<accession>A0ABU1NL99</accession>
<feature type="compositionally biased region" description="Pro residues" evidence="1">
    <location>
        <begin position="124"/>
        <end position="137"/>
    </location>
</feature>
<name>A0ABU1NL99_9BURK</name>
<feature type="region of interest" description="Disordered" evidence="1">
    <location>
        <begin position="100"/>
        <end position="294"/>
    </location>
</feature>
<protein>
    <recommendedName>
        <fullName evidence="4">Meckel syndrome type 1 protein</fullName>
    </recommendedName>
</protein>
<comment type="caution">
    <text evidence="2">The sequence shown here is derived from an EMBL/GenBank/DDBJ whole genome shotgun (WGS) entry which is preliminary data.</text>
</comment>
<sequence length="422" mass="43159">MSSTMNEDNGDLRDEALHRALLNAPDHTAVPNWRLRKAILDHAHEAVEPFAAAVPEAAAHPWWRRLLGGPGGGTRMPWIAAFATLVVGVLVAVLWQREPVPGARPDGEVRSGAPAHRGGTPEAPASPPPAAPAPAPASPSQAAKRALPSSQDIASSQLPAPEVPAEPATDAAAAKGAGPQRPAERPAAATAPSELPRRQADEARRSGSAATAAPPAPALAAPRGSLSERMRSEEESASRQRSAAPPGPAPGAGAARDAADLAREGRAAAPSVAAPPAPAGAPEPPSFSALSQWSRITITQRGGASRTLSRSEAQDLNALLGSAAISAAGTQPLAGAPEWRVTLERSNGDVMATFELGSSQVRWREGRRGAATGTPSAASLAALREALRHAVEPPAQPSPPPQLQFKPQQPAEAGAEPPAVQR</sequence>
<feature type="compositionally biased region" description="Pro residues" evidence="1">
    <location>
        <begin position="273"/>
        <end position="285"/>
    </location>
</feature>
<evidence type="ECO:0000313" key="2">
    <source>
        <dbReference type="EMBL" id="MDR6538781.1"/>
    </source>
</evidence>
<evidence type="ECO:0000313" key="3">
    <source>
        <dbReference type="Proteomes" id="UP001184230"/>
    </source>
</evidence>
<keyword evidence="3" id="KW-1185">Reference proteome</keyword>
<feature type="compositionally biased region" description="Low complexity" evidence="1">
    <location>
        <begin position="403"/>
        <end position="422"/>
    </location>
</feature>
<feature type="compositionally biased region" description="Basic and acidic residues" evidence="1">
    <location>
        <begin position="195"/>
        <end position="205"/>
    </location>
</feature>
<feature type="region of interest" description="Disordered" evidence="1">
    <location>
        <begin position="389"/>
        <end position="422"/>
    </location>
</feature>
<evidence type="ECO:0000256" key="1">
    <source>
        <dbReference type="SAM" id="MobiDB-lite"/>
    </source>
</evidence>
<feature type="compositionally biased region" description="Basic and acidic residues" evidence="1">
    <location>
        <begin position="226"/>
        <end position="238"/>
    </location>
</feature>
<organism evidence="2 3">
    <name type="scientific">Variovorax soli</name>
    <dbReference type="NCBI Taxonomy" id="376815"/>
    <lineage>
        <taxon>Bacteria</taxon>
        <taxon>Pseudomonadati</taxon>
        <taxon>Pseudomonadota</taxon>
        <taxon>Betaproteobacteria</taxon>
        <taxon>Burkholderiales</taxon>
        <taxon>Comamonadaceae</taxon>
        <taxon>Variovorax</taxon>
    </lineage>
</organism>
<dbReference type="EMBL" id="JAVDRF010000012">
    <property type="protein sequence ID" value="MDR6538781.1"/>
    <property type="molecule type" value="Genomic_DNA"/>
</dbReference>
<reference evidence="2 3" key="1">
    <citation type="submission" date="2023-07" db="EMBL/GenBank/DDBJ databases">
        <title>Sorghum-associated microbial communities from plants grown in Nebraska, USA.</title>
        <authorList>
            <person name="Schachtman D."/>
        </authorList>
    </citation>
    <scope>NUCLEOTIDE SEQUENCE [LARGE SCALE GENOMIC DNA]</scope>
    <source>
        <strain evidence="2 3">DS1781</strain>
    </source>
</reference>
<gene>
    <name evidence="2" type="ORF">J2739_004574</name>
</gene>
<feature type="compositionally biased region" description="Low complexity" evidence="1">
    <location>
        <begin position="206"/>
        <end position="225"/>
    </location>
</feature>
<feature type="compositionally biased region" description="Low complexity" evidence="1">
    <location>
        <begin position="159"/>
        <end position="192"/>
    </location>
</feature>
<dbReference type="RefSeq" id="WP_309905902.1">
    <property type="nucleotide sequence ID" value="NZ_JAVDRF010000012.1"/>
</dbReference>
<evidence type="ECO:0008006" key="4">
    <source>
        <dbReference type="Google" id="ProtNLM"/>
    </source>
</evidence>
<feature type="compositionally biased region" description="Polar residues" evidence="1">
    <location>
        <begin position="148"/>
        <end position="158"/>
    </location>
</feature>